<reference evidence="2 3" key="1">
    <citation type="submission" date="2016-03" db="EMBL/GenBank/DDBJ databases">
        <title>Trachymyrmex septentrionalis WGS genome.</title>
        <authorList>
            <person name="Nygaard S."/>
            <person name="Hu H."/>
            <person name="Boomsma J."/>
            <person name="Zhang G."/>
        </authorList>
    </citation>
    <scope>NUCLEOTIDE SEQUENCE [LARGE SCALE GENOMIC DNA]</scope>
    <source>
        <strain evidence="2">Tsep2-gDNA-1</strain>
        <tissue evidence="2">Whole body</tissue>
    </source>
</reference>
<dbReference type="PANTHER" id="PTHR47331">
    <property type="entry name" value="PHD-TYPE DOMAIN-CONTAINING PROTEIN"/>
    <property type="match status" value="1"/>
</dbReference>
<feature type="domain" description="Integrase catalytic" evidence="1">
    <location>
        <begin position="114"/>
        <end position="313"/>
    </location>
</feature>
<dbReference type="STRING" id="34720.A0A151JTI3"/>
<dbReference type="InterPro" id="IPR001584">
    <property type="entry name" value="Integrase_cat-core"/>
</dbReference>
<dbReference type="AlphaFoldDB" id="A0A151JTI3"/>
<sequence>MFPNEIAVLKQKRLVPKSSPLSVLNLYIDEDRLIRIRGRLCRACLPEATKNPIVLRPHPLLVLIIQHHHLRTLHIGSQLTLASLRARAIVRSVLYKCIPCTHERADVPVELMGDLPAPRVNSTARAFVHTGVDYAGPIAVRTTPGRGHNSQKAYITLFVCLTTKALHLELVSDYTSPTFIAAYQRFVSRRRLPTSMYSDNGTTFHGVDRELSNEHAKAIRDTIFRNRLTIDGTAWHFLSPASPHFGGLWEADTNSVKYHLIRCIGLHTLTFEEMSTLLCRIEACLNSRPIAPVSNNLDDYHALAPGHFLIGTSLIAPAEPSVLNLNENRLSRWQTIQRITESFWRSWSGDYLHTLQ</sequence>
<protein>
    <recommendedName>
        <fullName evidence="1">Integrase catalytic domain-containing protein</fullName>
    </recommendedName>
</protein>
<evidence type="ECO:0000259" key="1">
    <source>
        <dbReference type="PROSITE" id="PS50994"/>
    </source>
</evidence>
<gene>
    <name evidence="2" type="ORF">ALC56_11687</name>
</gene>
<keyword evidence="3" id="KW-1185">Reference proteome</keyword>
<organism evidence="2 3">
    <name type="scientific">Trachymyrmex septentrionalis</name>
    <dbReference type="NCBI Taxonomy" id="34720"/>
    <lineage>
        <taxon>Eukaryota</taxon>
        <taxon>Metazoa</taxon>
        <taxon>Ecdysozoa</taxon>
        <taxon>Arthropoda</taxon>
        <taxon>Hexapoda</taxon>
        <taxon>Insecta</taxon>
        <taxon>Pterygota</taxon>
        <taxon>Neoptera</taxon>
        <taxon>Endopterygota</taxon>
        <taxon>Hymenoptera</taxon>
        <taxon>Apocrita</taxon>
        <taxon>Aculeata</taxon>
        <taxon>Formicoidea</taxon>
        <taxon>Formicidae</taxon>
        <taxon>Myrmicinae</taxon>
        <taxon>Trachymyrmex</taxon>
    </lineage>
</organism>
<accession>A0A151JTI3</accession>
<dbReference type="GO" id="GO:0003676">
    <property type="term" value="F:nucleic acid binding"/>
    <property type="evidence" value="ECO:0007669"/>
    <property type="project" value="InterPro"/>
</dbReference>
<dbReference type="GO" id="GO:0015074">
    <property type="term" value="P:DNA integration"/>
    <property type="evidence" value="ECO:0007669"/>
    <property type="project" value="InterPro"/>
</dbReference>
<dbReference type="InterPro" id="IPR040676">
    <property type="entry name" value="DUF5641"/>
</dbReference>
<name>A0A151JTI3_9HYME</name>
<dbReference type="InterPro" id="IPR036397">
    <property type="entry name" value="RNaseH_sf"/>
</dbReference>
<dbReference type="Proteomes" id="UP000078541">
    <property type="component" value="Unassembled WGS sequence"/>
</dbReference>
<dbReference type="PROSITE" id="PS50994">
    <property type="entry name" value="INTEGRASE"/>
    <property type="match status" value="1"/>
</dbReference>
<dbReference type="PANTHER" id="PTHR47331:SF1">
    <property type="entry name" value="GAG-LIKE PROTEIN"/>
    <property type="match status" value="1"/>
</dbReference>
<dbReference type="Gene3D" id="3.30.420.10">
    <property type="entry name" value="Ribonuclease H-like superfamily/Ribonuclease H"/>
    <property type="match status" value="1"/>
</dbReference>
<dbReference type="EMBL" id="KQ981879">
    <property type="protein sequence ID" value="KYN33990.1"/>
    <property type="molecule type" value="Genomic_DNA"/>
</dbReference>
<dbReference type="InterPro" id="IPR012337">
    <property type="entry name" value="RNaseH-like_sf"/>
</dbReference>
<proteinExistence type="predicted"/>
<dbReference type="SUPFAM" id="SSF53098">
    <property type="entry name" value="Ribonuclease H-like"/>
    <property type="match status" value="1"/>
</dbReference>
<dbReference type="Pfam" id="PF18701">
    <property type="entry name" value="DUF5641"/>
    <property type="match status" value="1"/>
</dbReference>
<evidence type="ECO:0000313" key="2">
    <source>
        <dbReference type="EMBL" id="KYN33990.1"/>
    </source>
</evidence>
<evidence type="ECO:0000313" key="3">
    <source>
        <dbReference type="Proteomes" id="UP000078541"/>
    </source>
</evidence>